<accession>A0AAI8VHF5</accession>
<name>A0AAI8VHF5_9PEZI</name>
<evidence type="ECO:0000313" key="1">
    <source>
        <dbReference type="EMBL" id="CAJ2504970.1"/>
    </source>
</evidence>
<reference evidence="1" key="1">
    <citation type="submission" date="2023-10" db="EMBL/GenBank/DDBJ databases">
        <authorList>
            <person name="Hackl T."/>
        </authorList>
    </citation>
    <scope>NUCLEOTIDE SEQUENCE</scope>
</reference>
<gene>
    <name evidence="1" type="ORF">KHLLAP_LOCUS5438</name>
</gene>
<evidence type="ECO:0000313" key="2">
    <source>
        <dbReference type="Proteomes" id="UP001295740"/>
    </source>
</evidence>
<organism evidence="1 2">
    <name type="scientific">Anthostomella pinea</name>
    <dbReference type="NCBI Taxonomy" id="933095"/>
    <lineage>
        <taxon>Eukaryota</taxon>
        <taxon>Fungi</taxon>
        <taxon>Dikarya</taxon>
        <taxon>Ascomycota</taxon>
        <taxon>Pezizomycotina</taxon>
        <taxon>Sordariomycetes</taxon>
        <taxon>Xylariomycetidae</taxon>
        <taxon>Xylariales</taxon>
        <taxon>Xylariaceae</taxon>
        <taxon>Anthostomella</taxon>
    </lineage>
</organism>
<comment type="caution">
    <text evidence="1">The sequence shown here is derived from an EMBL/GenBank/DDBJ whole genome shotgun (WGS) entry which is preliminary data.</text>
</comment>
<sequence length="69" mass="7821">MQDHAKHHWGVISLTPMSTRTSSGSSKCFIDEFPDVTEIFFIRPSYEWETAATTPAQKNAVKNAAWESF</sequence>
<dbReference type="Proteomes" id="UP001295740">
    <property type="component" value="Unassembled WGS sequence"/>
</dbReference>
<dbReference type="EMBL" id="CAUWAG010000007">
    <property type="protein sequence ID" value="CAJ2504970.1"/>
    <property type="molecule type" value="Genomic_DNA"/>
</dbReference>
<dbReference type="AlphaFoldDB" id="A0AAI8VHF5"/>
<protein>
    <submittedName>
        <fullName evidence="1">Uu.00g123640.m01.CDS01</fullName>
    </submittedName>
</protein>
<proteinExistence type="predicted"/>
<keyword evidence="2" id="KW-1185">Reference proteome</keyword>